<evidence type="ECO:0000313" key="3">
    <source>
        <dbReference type="EMBL" id="PUZ25457.1"/>
    </source>
</evidence>
<reference evidence="3 4" key="1">
    <citation type="submission" date="2018-04" db="EMBL/GenBank/DDBJ databases">
        <title>Chitinophaga fuyangensis sp. nov., isolated from soil in a chemical factory.</title>
        <authorList>
            <person name="Chen K."/>
        </authorList>
    </citation>
    <scope>NUCLEOTIDE SEQUENCE [LARGE SCALE GENOMIC DNA]</scope>
    <source>
        <strain evidence="3 4">LY-1</strain>
    </source>
</reference>
<dbReference type="EMBL" id="QCYK01000002">
    <property type="protein sequence ID" value="PUZ25457.1"/>
    <property type="molecule type" value="Genomic_DNA"/>
</dbReference>
<dbReference type="RefSeq" id="WP_108687296.1">
    <property type="nucleotide sequence ID" value="NZ_QCYK01000002.1"/>
</dbReference>
<protein>
    <submittedName>
        <fullName evidence="3">Transcriptional regulator</fullName>
    </submittedName>
</protein>
<keyword evidence="1" id="KW-0812">Transmembrane</keyword>
<gene>
    <name evidence="3" type="ORF">DCC81_14305</name>
</gene>
<keyword evidence="4" id="KW-1185">Reference proteome</keyword>
<comment type="caution">
    <text evidence="3">The sequence shown here is derived from an EMBL/GenBank/DDBJ whole genome shotgun (WGS) entry which is preliminary data.</text>
</comment>
<dbReference type="AlphaFoldDB" id="A0A2T7BGQ5"/>
<dbReference type="InterPro" id="IPR045957">
    <property type="entry name" value="DUF6377"/>
</dbReference>
<evidence type="ECO:0000256" key="1">
    <source>
        <dbReference type="SAM" id="Phobius"/>
    </source>
</evidence>
<name>A0A2T7BGQ5_9BACT</name>
<proteinExistence type="predicted"/>
<dbReference type="InterPro" id="IPR011990">
    <property type="entry name" value="TPR-like_helical_dom_sf"/>
</dbReference>
<feature type="domain" description="DUF6377" evidence="2">
    <location>
        <begin position="258"/>
        <end position="497"/>
    </location>
</feature>
<sequence>MKYLPTRILWLLFLPLGLLAQGTPASTLRTLNEAIAQAPRYDAVKRQRIQALQTTLARTPAAALQERFAVCGQLYDEYKVFNYDSAYRYARTLQTLAAQLQDPARVTFARIKLSFILLSSGMFKETYDSLSLVHIDDAPDSLRAEYYTLLARYYYDLADFDNDTYHTPGYTRLANRYVDSALQLYDAKSFQYAYFNGLKYIRSGNMDSALTSFQQIINNPMLSTHQYAVTASTLSDIYIQRGQVDTAISLLIEAAIADIKTSTKETAALFNLATLLYKKDDVKHAAAYIEQAIRDAMFYGARQRKVQMSAILPLIESEKVNRVESQQQMLFIYSAIVTFLLLVVVWLAVVIFRQFNKLKHAQRLITESATHQREINAKLEEANRIKEEYIGYFFNVNSVFFNKMERFKKSLDQKVNDRKLEEIRFLVNNINLKQEKEDLLRDFDKVFLKLFPNFVQDYNGLFEPADQVKLKDQELLNTDLRIFALIRMGIHDNEKIAQILEYSVNTINTYKTRIKNRSKVPNEAFEHHIMEIKAE</sequence>
<keyword evidence="1" id="KW-1133">Transmembrane helix</keyword>
<evidence type="ECO:0000259" key="2">
    <source>
        <dbReference type="Pfam" id="PF19904"/>
    </source>
</evidence>
<feature type="transmembrane region" description="Helical" evidence="1">
    <location>
        <begin position="330"/>
        <end position="352"/>
    </location>
</feature>
<dbReference type="OrthoDB" id="1044679at2"/>
<organism evidence="3 4">
    <name type="scientific">Chitinophaga parva</name>
    <dbReference type="NCBI Taxonomy" id="2169414"/>
    <lineage>
        <taxon>Bacteria</taxon>
        <taxon>Pseudomonadati</taxon>
        <taxon>Bacteroidota</taxon>
        <taxon>Chitinophagia</taxon>
        <taxon>Chitinophagales</taxon>
        <taxon>Chitinophagaceae</taxon>
        <taxon>Chitinophaga</taxon>
    </lineage>
</organism>
<dbReference type="SUPFAM" id="SSF48452">
    <property type="entry name" value="TPR-like"/>
    <property type="match status" value="1"/>
</dbReference>
<evidence type="ECO:0000313" key="4">
    <source>
        <dbReference type="Proteomes" id="UP000244450"/>
    </source>
</evidence>
<dbReference type="Proteomes" id="UP000244450">
    <property type="component" value="Unassembled WGS sequence"/>
</dbReference>
<dbReference type="Gene3D" id="1.25.40.10">
    <property type="entry name" value="Tetratricopeptide repeat domain"/>
    <property type="match status" value="1"/>
</dbReference>
<keyword evidence="1" id="KW-0472">Membrane</keyword>
<accession>A0A2T7BGQ5</accession>
<dbReference type="Pfam" id="PF19904">
    <property type="entry name" value="DUF6377"/>
    <property type="match status" value="1"/>
</dbReference>